<evidence type="ECO:0000259" key="2">
    <source>
        <dbReference type="Pfam" id="PF22725"/>
    </source>
</evidence>
<evidence type="ECO:0000313" key="4">
    <source>
        <dbReference type="Proteomes" id="UP000000647"/>
    </source>
</evidence>
<dbReference type="AlphaFoldDB" id="A1WY61"/>
<dbReference type="Gene3D" id="3.30.360.10">
    <property type="entry name" value="Dihydrodipicolinate Reductase, domain 2"/>
    <property type="match status" value="1"/>
</dbReference>
<dbReference type="Pfam" id="PF22725">
    <property type="entry name" value="GFO_IDH_MocA_C3"/>
    <property type="match status" value="1"/>
</dbReference>
<dbReference type="KEGG" id="hha:Hhal_1859"/>
<dbReference type="InterPro" id="IPR000683">
    <property type="entry name" value="Gfo/Idh/MocA-like_OxRdtase_N"/>
</dbReference>
<dbReference type="InterPro" id="IPR036291">
    <property type="entry name" value="NAD(P)-bd_dom_sf"/>
</dbReference>
<evidence type="ECO:0000259" key="1">
    <source>
        <dbReference type="Pfam" id="PF01408"/>
    </source>
</evidence>
<reference evidence="4" key="1">
    <citation type="submission" date="2006-12" db="EMBL/GenBank/DDBJ databases">
        <title>Complete sequence of Halorhodospira halophila SL1.</title>
        <authorList>
            <consortium name="US DOE Joint Genome Institute"/>
            <person name="Copeland A."/>
            <person name="Lucas S."/>
            <person name="Lapidus A."/>
            <person name="Barry K."/>
            <person name="Detter J.C."/>
            <person name="Glavina del Rio T."/>
            <person name="Hammon N."/>
            <person name="Israni S."/>
            <person name="Dalin E."/>
            <person name="Tice H."/>
            <person name="Pitluck S."/>
            <person name="Saunders E."/>
            <person name="Brettin T."/>
            <person name="Bruce D."/>
            <person name="Han C."/>
            <person name="Tapia R."/>
            <person name="Schmutz J."/>
            <person name="Larimer F."/>
            <person name="Land M."/>
            <person name="Hauser L."/>
            <person name="Kyrpides N."/>
            <person name="Mikhailova N."/>
            <person name="Hoff W."/>
            <person name="Richardson P."/>
        </authorList>
    </citation>
    <scope>NUCLEOTIDE SEQUENCE [LARGE SCALE GENOMIC DNA]</scope>
    <source>
        <strain evidence="4">DSM 244 / SL1</strain>
    </source>
</reference>
<evidence type="ECO:0000313" key="3">
    <source>
        <dbReference type="EMBL" id="ABM62623.1"/>
    </source>
</evidence>
<dbReference type="OrthoDB" id="9774191at2"/>
<dbReference type="RefSeq" id="WP_011814645.1">
    <property type="nucleotide sequence ID" value="NC_008789.1"/>
</dbReference>
<proteinExistence type="predicted"/>
<organism evidence="3 4">
    <name type="scientific">Halorhodospira halophila (strain DSM 244 / SL1)</name>
    <name type="common">Ectothiorhodospira halophila (strain DSM 244 / SL1)</name>
    <dbReference type="NCBI Taxonomy" id="349124"/>
    <lineage>
        <taxon>Bacteria</taxon>
        <taxon>Pseudomonadati</taxon>
        <taxon>Pseudomonadota</taxon>
        <taxon>Gammaproteobacteria</taxon>
        <taxon>Chromatiales</taxon>
        <taxon>Ectothiorhodospiraceae</taxon>
        <taxon>Halorhodospira</taxon>
    </lineage>
</organism>
<name>A1WY61_HALHL</name>
<dbReference type="Proteomes" id="UP000000647">
    <property type="component" value="Chromosome"/>
</dbReference>
<reference evidence="3 4" key="2">
    <citation type="journal article" date="2013" name="Stand. Genomic Sci.">
        <title>Complete genome sequence of Halorhodospira halophila SL1.</title>
        <authorList>
            <person name="Challacombe J.F."/>
            <person name="Majid S."/>
            <person name="Deole R."/>
            <person name="Brettin T.S."/>
            <person name="Bruce D."/>
            <person name="Delano S.F."/>
            <person name="Detter J.C."/>
            <person name="Gleasner C.D."/>
            <person name="Han C.S."/>
            <person name="Misra M."/>
            <person name="Reitenga K.G."/>
            <person name="Mikhailova N."/>
            <person name="Woyke T."/>
            <person name="Pitluck S."/>
            <person name="Nolan M."/>
            <person name="Land M.L."/>
            <person name="Saunders E."/>
            <person name="Tapia R."/>
            <person name="Lapidus A."/>
            <person name="Ivanova N."/>
            <person name="Hoff W.D."/>
        </authorList>
    </citation>
    <scope>NUCLEOTIDE SEQUENCE [LARGE SCALE GENOMIC DNA]</scope>
    <source>
        <strain evidence="4">DSM 244 / SL1</strain>
    </source>
</reference>
<keyword evidence="4" id="KW-1185">Reference proteome</keyword>
<protein>
    <submittedName>
        <fullName evidence="3">Oxidoreductase domain protein</fullName>
    </submittedName>
</protein>
<dbReference type="Pfam" id="PF01408">
    <property type="entry name" value="GFO_IDH_MocA"/>
    <property type="match status" value="1"/>
</dbReference>
<accession>A1WY61</accession>
<gene>
    <name evidence="3" type="ordered locus">Hhal_1859</name>
</gene>
<feature type="domain" description="GFO/IDH/MocA-like oxidoreductase" evidence="2">
    <location>
        <begin position="138"/>
        <end position="247"/>
    </location>
</feature>
<dbReference type="eggNOG" id="COG0673">
    <property type="taxonomic scope" value="Bacteria"/>
</dbReference>
<dbReference type="InterPro" id="IPR051450">
    <property type="entry name" value="Gfo/Idh/MocA_Oxidoreductases"/>
</dbReference>
<dbReference type="SUPFAM" id="SSF55347">
    <property type="entry name" value="Glyceraldehyde-3-phosphate dehydrogenase-like, C-terminal domain"/>
    <property type="match status" value="1"/>
</dbReference>
<dbReference type="PANTHER" id="PTHR43377:SF6">
    <property type="entry name" value="GFO_IDH_MOCA-LIKE OXIDOREDUCTASE N-TERMINAL DOMAIN-CONTAINING PROTEIN"/>
    <property type="match status" value="1"/>
</dbReference>
<dbReference type="STRING" id="349124.Hhal_1859"/>
<dbReference type="EMBL" id="CP000544">
    <property type="protein sequence ID" value="ABM62623.1"/>
    <property type="molecule type" value="Genomic_DNA"/>
</dbReference>
<dbReference type="PANTHER" id="PTHR43377">
    <property type="entry name" value="BILIVERDIN REDUCTASE A"/>
    <property type="match status" value="1"/>
</dbReference>
<dbReference type="GO" id="GO:0000166">
    <property type="term" value="F:nucleotide binding"/>
    <property type="evidence" value="ECO:0007669"/>
    <property type="project" value="InterPro"/>
</dbReference>
<feature type="domain" description="Gfo/Idh/MocA-like oxidoreductase N-terminal" evidence="1">
    <location>
        <begin position="13"/>
        <end position="129"/>
    </location>
</feature>
<dbReference type="InterPro" id="IPR055170">
    <property type="entry name" value="GFO_IDH_MocA-like_dom"/>
</dbReference>
<dbReference type="HOGENOM" id="CLU_023194_10_2_6"/>
<dbReference type="SUPFAM" id="SSF51735">
    <property type="entry name" value="NAD(P)-binding Rossmann-fold domains"/>
    <property type="match status" value="1"/>
</dbReference>
<sequence length="326" mass="36063">MATTEAARAATPRVAVIGAGGWGRNLVRNLQELGALHAVVEVDPDNLREVEAICPGVPTYTDTTEALADPQLDAVAIATPVITHYQVVRQALEADKDVFVEKPLTSDRDQAWQLVELAEQRGRLLMVGHLLLFQPAIQWLRDDLAAGRIGTIRSIHQERLGLGRARDHENALWCLGTHDVAVQRFLLSGRTPDQMQVSGQCVLQPGIEDDVYLHLGYGGGLQSHLHCSWLWPEKRRNLVIIGSEGMVVYDEIHQVVTHHRKGIDPGLNNVDDGAETIYQGHGQPLRLELEHFLDCLRHGEPCQSDGRFAAGIVDLLDEATKRLRNA</sequence>
<dbReference type="Gene3D" id="3.40.50.720">
    <property type="entry name" value="NAD(P)-binding Rossmann-like Domain"/>
    <property type="match status" value="1"/>
</dbReference>